<keyword evidence="8" id="KW-0645">Protease</keyword>
<reference evidence="8 9" key="1">
    <citation type="submission" date="2019-07" db="EMBL/GenBank/DDBJ databases">
        <title>Whole genome shotgun sequence of Chitinophaga cymbidii NBRC 109752.</title>
        <authorList>
            <person name="Hosoyama A."/>
            <person name="Uohara A."/>
            <person name="Ohji S."/>
            <person name="Ichikawa N."/>
        </authorList>
    </citation>
    <scope>NUCLEOTIDE SEQUENCE [LARGE SCALE GENOMIC DNA]</scope>
    <source>
        <strain evidence="8 9">NBRC 109752</strain>
    </source>
</reference>
<keyword evidence="2 5" id="KW-0812">Transmembrane</keyword>
<comment type="caution">
    <text evidence="8">The sequence shown here is derived from an EMBL/GenBank/DDBJ whole genome shotgun (WGS) entry which is preliminary data.</text>
</comment>
<dbReference type="Pfam" id="PF01694">
    <property type="entry name" value="Rhomboid"/>
    <property type="match status" value="1"/>
</dbReference>
<dbReference type="GO" id="GO:0006508">
    <property type="term" value="P:proteolysis"/>
    <property type="evidence" value="ECO:0007669"/>
    <property type="project" value="UniProtKB-KW"/>
</dbReference>
<dbReference type="InterPro" id="IPR035952">
    <property type="entry name" value="Rhomboid-like_sf"/>
</dbReference>
<dbReference type="SUPFAM" id="SSF144091">
    <property type="entry name" value="Rhomboid-like"/>
    <property type="match status" value="1"/>
</dbReference>
<organism evidence="8 9">
    <name type="scientific">Chitinophaga cymbidii</name>
    <dbReference type="NCBI Taxonomy" id="1096750"/>
    <lineage>
        <taxon>Bacteria</taxon>
        <taxon>Pseudomonadati</taxon>
        <taxon>Bacteroidota</taxon>
        <taxon>Chitinophagia</taxon>
        <taxon>Chitinophagales</taxon>
        <taxon>Chitinophagaceae</taxon>
        <taxon>Chitinophaga</taxon>
    </lineage>
</organism>
<evidence type="ECO:0000259" key="7">
    <source>
        <dbReference type="Pfam" id="PF20216"/>
    </source>
</evidence>
<evidence type="ECO:0000259" key="6">
    <source>
        <dbReference type="Pfam" id="PF01694"/>
    </source>
</evidence>
<dbReference type="Pfam" id="PF20216">
    <property type="entry name" value="DUF6576"/>
    <property type="match status" value="1"/>
</dbReference>
<evidence type="ECO:0000256" key="1">
    <source>
        <dbReference type="ARBA" id="ARBA00004141"/>
    </source>
</evidence>
<dbReference type="GO" id="GO:0016020">
    <property type="term" value="C:membrane"/>
    <property type="evidence" value="ECO:0007669"/>
    <property type="project" value="UniProtKB-SubCell"/>
</dbReference>
<sequence>MNGTSFQSDIRYWLKQENSVNHLMFVNIVIFVVLGIIYLPAVFNNGVPPAIHPFLLFQLELHVQPDLLLTKPWGLLTYMFVHTGIFHIFFNMLNLYWFGNMFRSTLGNQRVLPLYILSGITGALVYIAAYFIFPTNPYLGGSMIGASAAVMCFLVASATLMPNVEIGLLFLGSIKLKWVAIGVIVIDIIAIPQGNVGGILAHLGGAAFGYAYVRILQNGTDLCGPLISLFRKISGMFDKSQRPPKKFKPKKSPLRVVRKHETAHASRLDELLDKINEKGYDSLSADEKQWLRKYSDEK</sequence>
<feature type="transmembrane region" description="Helical" evidence="5">
    <location>
        <begin position="20"/>
        <end position="39"/>
    </location>
</feature>
<evidence type="ECO:0000256" key="4">
    <source>
        <dbReference type="ARBA" id="ARBA00023136"/>
    </source>
</evidence>
<accession>A0A512RE53</accession>
<dbReference type="OrthoDB" id="680602at2"/>
<keyword evidence="3 5" id="KW-1133">Transmembrane helix</keyword>
<dbReference type="InterPro" id="IPR046483">
    <property type="entry name" value="DUF6576"/>
</dbReference>
<feature type="transmembrane region" description="Helical" evidence="5">
    <location>
        <begin position="111"/>
        <end position="133"/>
    </location>
</feature>
<dbReference type="RefSeq" id="WP_146857488.1">
    <property type="nucleotide sequence ID" value="NZ_BKAU01000001.1"/>
</dbReference>
<name>A0A512RE53_9BACT</name>
<protein>
    <submittedName>
        <fullName evidence="8">Rhomboid family intramembrane serine protease</fullName>
    </submittedName>
</protein>
<evidence type="ECO:0000256" key="3">
    <source>
        <dbReference type="ARBA" id="ARBA00022989"/>
    </source>
</evidence>
<evidence type="ECO:0000256" key="5">
    <source>
        <dbReference type="SAM" id="Phobius"/>
    </source>
</evidence>
<comment type="subcellular location">
    <subcellularLocation>
        <location evidence="1">Membrane</location>
        <topology evidence="1">Multi-pass membrane protein</topology>
    </subcellularLocation>
</comment>
<evidence type="ECO:0000313" key="9">
    <source>
        <dbReference type="Proteomes" id="UP000321436"/>
    </source>
</evidence>
<dbReference type="AlphaFoldDB" id="A0A512RE53"/>
<keyword evidence="4 5" id="KW-0472">Membrane</keyword>
<dbReference type="PANTHER" id="PTHR43066:SF11">
    <property type="entry name" value="PEPTIDASE S54 RHOMBOID DOMAIN-CONTAINING PROTEIN"/>
    <property type="match status" value="1"/>
</dbReference>
<keyword evidence="9" id="KW-1185">Reference proteome</keyword>
<dbReference type="Gene3D" id="1.20.1540.10">
    <property type="entry name" value="Rhomboid-like"/>
    <property type="match status" value="1"/>
</dbReference>
<dbReference type="EMBL" id="BKAU01000001">
    <property type="protein sequence ID" value="GEP93987.1"/>
    <property type="molecule type" value="Genomic_DNA"/>
</dbReference>
<gene>
    <name evidence="8" type="ORF">CCY01nite_02470</name>
</gene>
<feature type="transmembrane region" description="Helical" evidence="5">
    <location>
        <begin position="75"/>
        <end position="99"/>
    </location>
</feature>
<dbReference type="InterPro" id="IPR022764">
    <property type="entry name" value="Peptidase_S54_rhomboid_dom"/>
</dbReference>
<dbReference type="PANTHER" id="PTHR43066">
    <property type="entry name" value="RHOMBOID-RELATED PROTEIN"/>
    <property type="match status" value="1"/>
</dbReference>
<evidence type="ECO:0000256" key="2">
    <source>
        <dbReference type="ARBA" id="ARBA00022692"/>
    </source>
</evidence>
<dbReference type="Proteomes" id="UP000321436">
    <property type="component" value="Unassembled WGS sequence"/>
</dbReference>
<feature type="transmembrane region" description="Helical" evidence="5">
    <location>
        <begin position="139"/>
        <end position="161"/>
    </location>
</feature>
<feature type="domain" description="DUF6576" evidence="7">
    <location>
        <begin position="267"/>
        <end position="296"/>
    </location>
</feature>
<feature type="transmembrane region" description="Helical" evidence="5">
    <location>
        <begin position="168"/>
        <end position="190"/>
    </location>
</feature>
<feature type="transmembrane region" description="Helical" evidence="5">
    <location>
        <begin position="196"/>
        <end position="213"/>
    </location>
</feature>
<dbReference type="GO" id="GO:0004252">
    <property type="term" value="F:serine-type endopeptidase activity"/>
    <property type="evidence" value="ECO:0007669"/>
    <property type="project" value="InterPro"/>
</dbReference>
<feature type="domain" description="Peptidase S54 rhomboid" evidence="6">
    <location>
        <begin position="71"/>
        <end position="216"/>
    </location>
</feature>
<keyword evidence="8" id="KW-0378">Hydrolase</keyword>
<evidence type="ECO:0000313" key="8">
    <source>
        <dbReference type="EMBL" id="GEP93987.1"/>
    </source>
</evidence>
<proteinExistence type="predicted"/>